<gene>
    <name evidence="2" type="ORF">WJX73_001556</name>
</gene>
<reference evidence="2 3" key="1">
    <citation type="journal article" date="2024" name="Nat. Commun.">
        <title>Phylogenomics reveals the evolutionary origins of lichenization in chlorophyte algae.</title>
        <authorList>
            <person name="Puginier C."/>
            <person name="Libourel C."/>
            <person name="Otte J."/>
            <person name="Skaloud P."/>
            <person name="Haon M."/>
            <person name="Grisel S."/>
            <person name="Petersen M."/>
            <person name="Berrin J.G."/>
            <person name="Delaux P.M."/>
            <person name="Dal Grande F."/>
            <person name="Keller J."/>
        </authorList>
    </citation>
    <scope>NUCLEOTIDE SEQUENCE [LARGE SCALE GENOMIC DNA]</scope>
    <source>
        <strain evidence="2 3">SAG 2036</strain>
    </source>
</reference>
<sequence>MIGIDPTGLLYSEPGGAPAWRSPAASPSPVLRYAHSASLWTSAHEDLAVASKNSGRSRSHTVVWGQQRQPRSARLLEGLNTPEALGNCCSVDHCGGFGPVRRAAPNSRGSGPLSRPSDDMPSRHSPALTPVIPEHLRVDQRASTAFAGGLEPSWTRAALTVSGGRNSAFAAWSTAEWHPEGNTRLHSGPSNQSTQMHHQAADADPSPRESLLSRQLKEARVVNNILMQEVSLKAQLLQETHSRTDSSALAQPATDHTQGMATAMAALQQVVDGKDAEIADLKADLKAQVESAVEAEKARWASTFNALVTSVKEPFQRLQQTVSRQEEELRELRSLASTATTRGAHQADTTSVSTPPPEVLSPHQLSRSHAQPHQRPQHRIPQHLHPQQQLHVRARLHARPHDARRTPPGDQTTPASSPRPQSMDTGAAVTPRSATAVQVNGKGMSVSPFAMQSVVPMSEGGGFSEEDDSAKGGG</sequence>
<dbReference type="Proteomes" id="UP001465755">
    <property type="component" value="Unassembled WGS sequence"/>
</dbReference>
<accession>A0AAW1PVX9</accession>
<evidence type="ECO:0000313" key="3">
    <source>
        <dbReference type="Proteomes" id="UP001465755"/>
    </source>
</evidence>
<proteinExistence type="predicted"/>
<feature type="region of interest" description="Disordered" evidence="1">
    <location>
        <begin position="102"/>
        <end position="125"/>
    </location>
</feature>
<feature type="compositionally biased region" description="Polar residues" evidence="1">
    <location>
        <begin position="409"/>
        <end position="424"/>
    </location>
</feature>
<evidence type="ECO:0000313" key="2">
    <source>
        <dbReference type="EMBL" id="KAK9812314.1"/>
    </source>
</evidence>
<dbReference type="EMBL" id="JALJOQ010000007">
    <property type="protein sequence ID" value="KAK9812314.1"/>
    <property type="molecule type" value="Genomic_DNA"/>
</dbReference>
<protein>
    <submittedName>
        <fullName evidence="2">Uncharacterized protein</fullName>
    </submittedName>
</protein>
<evidence type="ECO:0000256" key="1">
    <source>
        <dbReference type="SAM" id="MobiDB-lite"/>
    </source>
</evidence>
<comment type="caution">
    <text evidence="2">The sequence shown here is derived from an EMBL/GenBank/DDBJ whole genome shotgun (WGS) entry which is preliminary data.</text>
</comment>
<feature type="compositionally biased region" description="Basic residues" evidence="1">
    <location>
        <begin position="370"/>
        <end position="382"/>
    </location>
</feature>
<name>A0AAW1PVX9_9CHLO</name>
<feature type="compositionally biased region" description="Polar residues" evidence="1">
    <location>
        <begin position="338"/>
        <end position="353"/>
    </location>
</feature>
<dbReference type="AlphaFoldDB" id="A0AAW1PVX9"/>
<feature type="region of interest" description="Disordered" evidence="1">
    <location>
        <begin position="180"/>
        <end position="210"/>
    </location>
</feature>
<keyword evidence="3" id="KW-1185">Reference proteome</keyword>
<feature type="compositionally biased region" description="Polar residues" evidence="1">
    <location>
        <begin position="184"/>
        <end position="197"/>
    </location>
</feature>
<feature type="region of interest" description="Disordered" evidence="1">
    <location>
        <begin position="455"/>
        <end position="474"/>
    </location>
</feature>
<organism evidence="2 3">
    <name type="scientific">Symbiochloris irregularis</name>
    <dbReference type="NCBI Taxonomy" id="706552"/>
    <lineage>
        <taxon>Eukaryota</taxon>
        <taxon>Viridiplantae</taxon>
        <taxon>Chlorophyta</taxon>
        <taxon>core chlorophytes</taxon>
        <taxon>Trebouxiophyceae</taxon>
        <taxon>Trebouxiales</taxon>
        <taxon>Trebouxiaceae</taxon>
        <taxon>Symbiochloris</taxon>
    </lineage>
</organism>
<feature type="region of interest" description="Disordered" evidence="1">
    <location>
        <begin position="337"/>
        <end position="431"/>
    </location>
</feature>